<evidence type="ECO:0000313" key="4">
    <source>
        <dbReference type="Proteomes" id="UP001214976"/>
    </source>
</evidence>
<organism evidence="3 4">
    <name type="scientific">Exercitatus varius</name>
    <dbReference type="NCBI Taxonomy" id="67857"/>
    <lineage>
        <taxon>Bacteria</taxon>
        <taxon>Pseudomonadati</taxon>
        <taxon>Pseudomonadota</taxon>
        <taxon>Gammaproteobacteria</taxon>
        <taxon>Pasteurellales</taxon>
        <taxon>Pasteurellaceae</taxon>
        <taxon>Exercitatus</taxon>
    </lineage>
</organism>
<dbReference type="Gene3D" id="3.30.450.40">
    <property type="match status" value="1"/>
</dbReference>
<reference evidence="3 5" key="1">
    <citation type="submission" date="2023-03" db="EMBL/GenBank/DDBJ databases">
        <title>Classification of Bisgaard taxon 6 and taxon 10 as Exercitatus varius gen. nov., spec. nov.</title>
        <authorList>
            <person name="Christensen H."/>
        </authorList>
    </citation>
    <scope>NUCLEOTIDE SEQUENCE</scope>
    <source>
        <strain evidence="2 5">23350_01</strain>
        <strain evidence="3">86116</strain>
    </source>
</reference>
<feature type="coiled-coil region" evidence="1">
    <location>
        <begin position="39"/>
        <end position="66"/>
    </location>
</feature>
<comment type="caution">
    <text evidence="3">The sequence shown here is derived from an EMBL/GenBank/DDBJ whole genome shotgun (WGS) entry which is preliminary data.</text>
</comment>
<dbReference type="Proteomes" id="UP001216057">
    <property type="component" value="Unassembled WGS sequence"/>
</dbReference>
<dbReference type="InterPro" id="IPR007435">
    <property type="entry name" value="DUF484"/>
</dbReference>
<protein>
    <submittedName>
        <fullName evidence="3">DUF484 family protein</fullName>
    </submittedName>
</protein>
<evidence type="ECO:0000313" key="2">
    <source>
        <dbReference type="EMBL" id="MDG2944915.1"/>
    </source>
</evidence>
<evidence type="ECO:0000256" key="1">
    <source>
        <dbReference type="SAM" id="Coils"/>
    </source>
</evidence>
<proteinExistence type="predicted"/>
<sequence>MNETEQQIVKYLKNHPHFFARHLELLDTLQIPHRQKGTLSLVEMQLERQRERIKELERELAIFGRLAHREQDIFLGLMPLQQQLSHTEHFLDGVQKINDWAQQYDLQQAKILLFRDSWMKTDDVPEQHWVDRKAFEIIRLERMGLKKIYLGELSGKEKSLLFLPEELPVGSLACCLLGISGNHHHANALLLFTSRDAAQFYQGQDTAFLKHLIDIVELHLHRWLMNTEKA</sequence>
<dbReference type="InterPro" id="IPR029016">
    <property type="entry name" value="GAF-like_dom_sf"/>
</dbReference>
<evidence type="ECO:0000313" key="3">
    <source>
        <dbReference type="EMBL" id="MDG2949026.1"/>
    </source>
</evidence>
<dbReference type="EMBL" id="JARQTX010000001">
    <property type="protein sequence ID" value="MDG2944915.1"/>
    <property type="molecule type" value="Genomic_DNA"/>
</dbReference>
<dbReference type="PANTHER" id="PTHR38765:SF1">
    <property type="entry name" value="DUF484 DOMAIN-CONTAINING PROTEIN"/>
    <property type="match status" value="1"/>
</dbReference>
<evidence type="ECO:0000313" key="5">
    <source>
        <dbReference type="Proteomes" id="UP001216057"/>
    </source>
</evidence>
<keyword evidence="1" id="KW-0175">Coiled coil</keyword>
<dbReference type="RefSeq" id="WP_317476376.1">
    <property type="nucleotide sequence ID" value="NZ_JARQTW010000002.1"/>
</dbReference>
<keyword evidence="5" id="KW-1185">Reference proteome</keyword>
<dbReference type="PANTHER" id="PTHR38765">
    <property type="entry name" value="DUF484 DOMAIN-CONTAINING PROTEIN"/>
    <property type="match status" value="1"/>
</dbReference>
<name>A0AAW6Q9A1_9PAST</name>
<dbReference type="EMBL" id="JARQTW010000002">
    <property type="protein sequence ID" value="MDG2949026.1"/>
    <property type="molecule type" value="Genomic_DNA"/>
</dbReference>
<gene>
    <name evidence="3" type="ORF">P7M15_00580</name>
    <name evidence="2" type="ORF">P7M32_00470</name>
</gene>
<dbReference type="NCBIfam" id="NF008203">
    <property type="entry name" value="PRK10963.1"/>
    <property type="match status" value="1"/>
</dbReference>
<dbReference type="Pfam" id="PF04340">
    <property type="entry name" value="DUF484"/>
    <property type="match status" value="1"/>
</dbReference>
<dbReference type="AlphaFoldDB" id="A0AAW6Q9A1"/>
<dbReference type="Proteomes" id="UP001214976">
    <property type="component" value="Unassembled WGS sequence"/>
</dbReference>
<accession>A0AAW6Q9A1</accession>